<evidence type="ECO:0000313" key="7">
    <source>
        <dbReference type="EMBL" id="CAD8125072.1"/>
    </source>
</evidence>
<keyword evidence="2" id="KW-0808">Transferase</keyword>
<dbReference type="OrthoDB" id="63267at2759"/>
<accession>A0A8S1RCM3</accession>
<dbReference type="EMBL" id="CAJJDN010000156">
    <property type="protein sequence ID" value="CAD8125072.1"/>
    <property type="molecule type" value="Genomic_DNA"/>
</dbReference>
<keyword evidence="5" id="KW-0067">ATP-binding</keyword>
<keyword evidence="3" id="KW-0547">Nucleotide-binding</keyword>
<keyword evidence="8" id="KW-1185">Reference proteome</keyword>
<dbReference type="InterPro" id="IPR000719">
    <property type="entry name" value="Prot_kinase_dom"/>
</dbReference>
<evidence type="ECO:0000256" key="4">
    <source>
        <dbReference type="ARBA" id="ARBA00022777"/>
    </source>
</evidence>
<dbReference type="GO" id="GO:0005524">
    <property type="term" value="F:ATP binding"/>
    <property type="evidence" value="ECO:0007669"/>
    <property type="project" value="UniProtKB-KW"/>
</dbReference>
<reference evidence="7" key="1">
    <citation type="submission" date="2021-01" db="EMBL/GenBank/DDBJ databases">
        <authorList>
            <consortium name="Genoscope - CEA"/>
            <person name="William W."/>
        </authorList>
    </citation>
    <scope>NUCLEOTIDE SEQUENCE</scope>
</reference>
<evidence type="ECO:0000259" key="6">
    <source>
        <dbReference type="PROSITE" id="PS50011"/>
    </source>
</evidence>
<dbReference type="PROSITE" id="PS50011">
    <property type="entry name" value="PROTEIN_KINASE_DOM"/>
    <property type="match status" value="1"/>
</dbReference>
<organism evidence="7 8">
    <name type="scientific">Paramecium sonneborni</name>
    <dbReference type="NCBI Taxonomy" id="65129"/>
    <lineage>
        <taxon>Eukaryota</taxon>
        <taxon>Sar</taxon>
        <taxon>Alveolata</taxon>
        <taxon>Ciliophora</taxon>
        <taxon>Intramacronucleata</taxon>
        <taxon>Oligohymenophorea</taxon>
        <taxon>Peniculida</taxon>
        <taxon>Parameciidae</taxon>
        <taxon>Paramecium</taxon>
    </lineage>
</organism>
<comment type="caution">
    <text evidence="7">The sequence shown here is derived from an EMBL/GenBank/DDBJ whole genome shotgun (WGS) entry which is preliminary data.</text>
</comment>
<keyword evidence="1" id="KW-0723">Serine/threonine-protein kinase</keyword>
<evidence type="ECO:0000256" key="5">
    <source>
        <dbReference type="ARBA" id="ARBA00022840"/>
    </source>
</evidence>
<protein>
    <recommendedName>
        <fullName evidence="6">Protein kinase domain-containing protein</fullName>
    </recommendedName>
</protein>
<dbReference type="GO" id="GO:0004674">
    <property type="term" value="F:protein serine/threonine kinase activity"/>
    <property type="evidence" value="ECO:0007669"/>
    <property type="project" value="UniProtKB-KW"/>
</dbReference>
<gene>
    <name evidence="7" type="ORF">PSON_ATCC_30995.1.T1560033</name>
</gene>
<evidence type="ECO:0000256" key="1">
    <source>
        <dbReference type="ARBA" id="ARBA00022527"/>
    </source>
</evidence>
<name>A0A8S1RCM3_9CILI</name>
<evidence type="ECO:0000256" key="2">
    <source>
        <dbReference type="ARBA" id="ARBA00022679"/>
    </source>
</evidence>
<dbReference type="AlphaFoldDB" id="A0A8S1RCM3"/>
<dbReference type="Proteomes" id="UP000692954">
    <property type="component" value="Unassembled WGS sequence"/>
</dbReference>
<keyword evidence="4" id="KW-0418">Kinase</keyword>
<sequence length="51" mass="6395">MNERMLLSQLKHTFLINMYYPFEDRENLYLVMDYMCGGDLRFHIGRMRRFQ</sequence>
<evidence type="ECO:0000313" key="8">
    <source>
        <dbReference type="Proteomes" id="UP000692954"/>
    </source>
</evidence>
<feature type="domain" description="Protein kinase" evidence="6">
    <location>
        <begin position="1"/>
        <end position="51"/>
    </location>
</feature>
<dbReference type="PANTHER" id="PTHR24355:SF18">
    <property type="entry name" value="G PROTEIN-COUPLED RECEPTOR KINASE"/>
    <property type="match status" value="1"/>
</dbReference>
<evidence type="ECO:0000256" key="3">
    <source>
        <dbReference type="ARBA" id="ARBA00022741"/>
    </source>
</evidence>
<proteinExistence type="predicted"/>
<dbReference type="PANTHER" id="PTHR24355">
    <property type="entry name" value="G PROTEIN-COUPLED RECEPTOR KINASE/RIBOSOMAL PROTEIN S6 KINASE"/>
    <property type="match status" value="1"/>
</dbReference>